<evidence type="ECO:0000313" key="4">
    <source>
        <dbReference type="Proteomes" id="UP000540519"/>
    </source>
</evidence>
<evidence type="ECO:0008006" key="5">
    <source>
        <dbReference type="Google" id="ProtNLM"/>
    </source>
</evidence>
<protein>
    <recommendedName>
        <fullName evidence="5">Type VI secretion system transmembrane protein TssO</fullName>
    </recommendedName>
</protein>
<proteinExistence type="predicted"/>
<keyword evidence="2" id="KW-0812">Transmembrane</keyword>
<comment type="caution">
    <text evidence="3">The sequence shown here is derived from an EMBL/GenBank/DDBJ whole genome shotgun (WGS) entry which is preliminary data.</text>
</comment>
<dbReference type="RefSeq" id="WP_038232109.1">
    <property type="nucleotide sequence ID" value="NZ_RCNR01000003.1"/>
</dbReference>
<organism evidence="3 4">
    <name type="scientific">Zobellia amurskyensis</name>
    <dbReference type="NCBI Taxonomy" id="248905"/>
    <lineage>
        <taxon>Bacteria</taxon>
        <taxon>Pseudomonadati</taxon>
        <taxon>Bacteroidota</taxon>
        <taxon>Flavobacteriia</taxon>
        <taxon>Flavobacteriales</taxon>
        <taxon>Flavobacteriaceae</taxon>
        <taxon>Zobellia</taxon>
    </lineage>
</organism>
<feature type="coiled-coil region" evidence="1">
    <location>
        <begin position="116"/>
        <end position="160"/>
    </location>
</feature>
<keyword evidence="2" id="KW-1133">Transmembrane helix</keyword>
<sequence length="166" mass="19156">MKPKNSKERRVSFLKFSGLFIVTVSVILGAVYFNFKVPEKENMLLREQASIVEGEIKFQKGFFGEMQGLKRMIDSLDLPGQNASYQNSLISAEIVNLQNEIPVKDSTYLYDMHMSIVQLYVELQTAKGKLNELRDAEGTIKEYKSELEACREDLKHVERELSIERR</sequence>
<keyword evidence="1" id="KW-0175">Coiled coil</keyword>
<evidence type="ECO:0000256" key="1">
    <source>
        <dbReference type="SAM" id="Coils"/>
    </source>
</evidence>
<keyword evidence="4" id="KW-1185">Reference proteome</keyword>
<evidence type="ECO:0000313" key="3">
    <source>
        <dbReference type="EMBL" id="MUH34704.1"/>
    </source>
</evidence>
<name>A0A7X2ZQV7_9FLAO</name>
<evidence type="ECO:0000256" key="2">
    <source>
        <dbReference type="SAM" id="Phobius"/>
    </source>
</evidence>
<keyword evidence="2" id="KW-0472">Membrane</keyword>
<dbReference type="OrthoDB" id="656843at2"/>
<dbReference type="EMBL" id="RCNR01000003">
    <property type="protein sequence ID" value="MUH34704.1"/>
    <property type="molecule type" value="Genomic_DNA"/>
</dbReference>
<dbReference type="Proteomes" id="UP000540519">
    <property type="component" value="Unassembled WGS sequence"/>
</dbReference>
<gene>
    <name evidence="3" type="ORF">D9O36_02515</name>
</gene>
<accession>A0A7X2ZQV7</accession>
<dbReference type="Pfam" id="PF17561">
    <property type="entry name" value="TssO"/>
    <property type="match status" value="1"/>
</dbReference>
<dbReference type="AlphaFoldDB" id="A0A7X2ZQV7"/>
<reference evidence="3 4" key="1">
    <citation type="journal article" date="2019" name="Mar. Drugs">
        <title>Comparative Genomics and CAZyme Genome Repertoires of Marine Zobellia amurskyensis KMM 3526(T) and Zobellia laminariae KMM 3676(T).</title>
        <authorList>
            <person name="Chernysheva N."/>
            <person name="Bystritskaya E."/>
            <person name="Stenkova A."/>
            <person name="Golovkin I."/>
            <person name="Nedashkovskaya O."/>
            <person name="Isaeva M."/>
        </authorList>
    </citation>
    <scope>NUCLEOTIDE SEQUENCE [LARGE SCALE GENOMIC DNA]</scope>
    <source>
        <strain evidence="3 4">KMM 3526</strain>
    </source>
</reference>
<feature type="transmembrane region" description="Helical" evidence="2">
    <location>
        <begin position="12"/>
        <end position="35"/>
    </location>
</feature>
<dbReference type="InterPro" id="IPR039449">
    <property type="entry name" value="TssO"/>
</dbReference>